<comment type="caution">
    <text evidence="2">The sequence shown here is derived from an EMBL/GenBank/DDBJ whole genome shotgun (WGS) entry which is preliminary data.</text>
</comment>
<feature type="transmembrane region" description="Helical" evidence="1">
    <location>
        <begin position="173"/>
        <end position="193"/>
    </location>
</feature>
<evidence type="ECO:0000256" key="1">
    <source>
        <dbReference type="SAM" id="Phobius"/>
    </source>
</evidence>
<keyword evidence="1" id="KW-0812">Transmembrane</keyword>
<proteinExistence type="predicted"/>
<dbReference type="STRING" id="1177179.A11A3_02782"/>
<keyword evidence="1" id="KW-0472">Membrane</keyword>
<dbReference type="Proteomes" id="UP000010164">
    <property type="component" value="Unassembled WGS sequence"/>
</dbReference>
<protein>
    <recommendedName>
        <fullName evidence="4">Transmembrane protein</fullName>
    </recommendedName>
</protein>
<reference evidence="2 3" key="1">
    <citation type="journal article" date="2012" name="J. Bacteriol.">
        <title>Genome Sequence of the Alkane-Degrading Bacterium Alcanivorax hongdengensis Type Strain A-11-3.</title>
        <authorList>
            <person name="Lai Q."/>
            <person name="Shao Z."/>
        </authorList>
    </citation>
    <scope>NUCLEOTIDE SEQUENCE [LARGE SCALE GENOMIC DNA]</scope>
    <source>
        <strain evidence="2 3">A-11-3</strain>
    </source>
</reference>
<feature type="transmembrane region" description="Helical" evidence="1">
    <location>
        <begin position="51"/>
        <end position="74"/>
    </location>
</feature>
<keyword evidence="1" id="KW-1133">Transmembrane helix</keyword>
<feature type="transmembrane region" description="Helical" evidence="1">
    <location>
        <begin position="25"/>
        <end position="45"/>
    </location>
</feature>
<evidence type="ECO:0000313" key="3">
    <source>
        <dbReference type="Proteomes" id="UP000010164"/>
    </source>
</evidence>
<dbReference type="PATRIC" id="fig|1177179.3.peg.555"/>
<dbReference type="AlphaFoldDB" id="L0WGB2"/>
<evidence type="ECO:0008006" key="4">
    <source>
        <dbReference type="Google" id="ProtNLM"/>
    </source>
</evidence>
<organism evidence="2 3">
    <name type="scientific">Alcanivorax hongdengensis A-11-3</name>
    <dbReference type="NCBI Taxonomy" id="1177179"/>
    <lineage>
        <taxon>Bacteria</taxon>
        <taxon>Pseudomonadati</taxon>
        <taxon>Pseudomonadota</taxon>
        <taxon>Gammaproteobacteria</taxon>
        <taxon>Oceanospirillales</taxon>
        <taxon>Alcanivoracaceae</taxon>
        <taxon>Alcanivorax</taxon>
    </lineage>
</organism>
<feature type="transmembrane region" description="Helical" evidence="1">
    <location>
        <begin position="205"/>
        <end position="226"/>
    </location>
</feature>
<dbReference type="eggNOG" id="COG1040">
    <property type="taxonomic scope" value="Bacteria"/>
</dbReference>
<sequence length="420" mass="45507">MCNQPLAAADAERSRTPLWQQLDRYLRFPFSPQWLPVALIWAGLAALLPPLWISVAVVLLGGLPAMGIGSAVLAERGRERSSRSRRATTSGWRALTPLSRWRTALFQGLPVLVVLAGSGVLLLTVSVSAGLLVGGLLLLLVPAIWLAVEVEGAGPGAYAAMPGLLLSASRDGLVAALFASLGWMLCVALISVAMDLLPMPAVQALAAGLAGCWWLALSALCGDLLARHGRRWGYQGAAVPRATEPLDQRRERVQLAAGAFDRVLIGVSKTLKGKKATLADWQQHDRLLAVLGREDERRRRREDYLDVLIGAEAWQEALALLARQRREEPQWLPGSAGLRLALARGVADSAPKVAVQLLKDLHEQHPGFDGVGEAYLLLAQILAEQFGLAGKAEQYLRFVESHCRDAKLRQQVARCREAWA</sequence>
<dbReference type="EMBL" id="AMRJ01000002">
    <property type="protein sequence ID" value="EKF75759.1"/>
    <property type="molecule type" value="Genomic_DNA"/>
</dbReference>
<feature type="transmembrane region" description="Helical" evidence="1">
    <location>
        <begin position="103"/>
        <end position="123"/>
    </location>
</feature>
<gene>
    <name evidence="2" type="ORF">A11A3_02782</name>
</gene>
<name>L0WGB2_9GAMM</name>
<evidence type="ECO:0000313" key="2">
    <source>
        <dbReference type="EMBL" id="EKF75759.1"/>
    </source>
</evidence>
<keyword evidence="3" id="KW-1185">Reference proteome</keyword>
<accession>L0WGB2</accession>